<reference evidence="1" key="1">
    <citation type="submission" date="2023-03" db="EMBL/GenBank/DDBJ databases">
        <title>Massive genome expansion in bonnet fungi (Mycena s.s.) driven by repeated elements and novel gene families across ecological guilds.</title>
        <authorList>
            <consortium name="Lawrence Berkeley National Laboratory"/>
            <person name="Harder C.B."/>
            <person name="Miyauchi S."/>
            <person name="Viragh M."/>
            <person name="Kuo A."/>
            <person name="Thoen E."/>
            <person name="Andreopoulos B."/>
            <person name="Lu D."/>
            <person name="Skrede I."/>
            <person name="Drula E."/>
            <person name="Henrissat B."/>
            <person name="Morin E."/>
            <person name="Kohler A."/>
            <person name="Barry K."/>
            <person name="LaButti K."/>
            <person name="Morin E."/>
            <person name="Salamov A."/>
            <person name="Lipzen A."/>
            <person name="Mereny Z."/>
            <person name="Hegedus B."/>
            <person name="Baldrian P."/>
            <person name="Stursova M."/>
            <person name="Weitz H."/>
            <person name="Taylor A."/>
            <person name="Grigoriev I.V."/>
            <person name="Nagy L.G."/>
            <person name="Martin F."/>
            <person name="Kauserud H."/>
        </authorList>
    </citation>
    <scope>NUCLEOTIDE SEQUENCE</scope>
    <source>
        <strain evidence="1">CBHHK002</strain>
    </source>
</reference>
<evidence type="ECO:0000313" key="1">
    <source>
        <dbReference type="EMBL" id="KAJ7307005.1"/>
    </source>
</evidence>
<gene>
    <name evidence="1" type="ORF">DFH08DRAFT_1051653</name>
</gene>
<name>A0AAD6Z5F2_9AGAR</name>
<dbReference type="EMBL" id="JARIHO010000089">
    <property type="protein sequence ID" value="KAJ7307005.1"/>
    <property type="molecule type" value="Genomic_DNA"/>
</dbReference>
<comment type="caution">
    <text evidence="1">The sequence shown here is derived from an EMBL/GenBank/DDBJ whole genome shotgun (WGS) entry which is preliminary data.</text>
</comment>
<dbReference type="AlphaFoldDB" id="A0AAD6Z5F2"/>
<evidence type="ECO:0000313" key="2">
    <source>
        <dbReference type="Proteomes" id="UP001218218"/>
    </source>
</evidence>
<keyword evidence="2" id="KW-1185">Reference proteome</keyword>
<sequence length="358" mass="39661">MKSNSFGTAYSYIMAFNSSRLPLKHSPGFLAIRNFDVPFTSGADSVRKSGPLNLNTQRILSRAWGSVTSRHPPVQRAHLSLGQCESSFGPWTAAHTMNTYQPLDEFSGPLHEFLETVAGFSLELPSLDSLSYYRFSTNFGHAVVICRFSHPTNGKLIVLLERFQNADLANENADTSSPSSSVALSATTIAYDKVTTTSATGLDDRAIIQVPATLQQRIDFSAVRPTMYHALGMANLVRTRNREYSLKDRSCIFFAEAFCGGMVQTLGGQAENELVWPLPNMLALWNGWAEEIKKIIESYPSFWAEHKEFMARKQRGAKKSDFLVTPLADPLFLGAPGLPRVNEESLGIEEGFSYLLVE</sequence>
<organism evidence="1 2">
    <name type="scientific">Mycena albidolilacea</name>
    <dbReference type="NCBI Taxonomy" id="1033008"/>
    <lineage>
        <taxon>Eukaryota</taxon>
        <taxon>Fungi</taxon>
        <taxon>Dikarya</taxon>
        <taxon>Basidiomycota</taxon>
        <taxon>Agaricomycotina</taxon>
        <taxon>Agaricomycetes</taxon>
        <taxon>Agaricomycetidae</taxon>
        <taxon>Agaricales</taxon>
        <taxon>Marasmiineae</taxon>
        <taxon>Mycenaceae</taxon>
        <taxon>Mycena</taxon>
    </lineage>
</organism>
<accession>A0AAD6Z5F2</accession>
<dbReference type="Proteomes" id="UP001218218">
    <property type="component" value="Unassembled WGS sequence"/>
</dbReference>
<proteinExistence type="predicted"/>
<protein>
    <submittedName>
        <fullName evidence="1">Uncharacterized protein</fullName>
    </submittedName>
</protein>